<evidence type="ECO:0000313" key="2">
    <source>
        <dbReference type="Proteomes" id="UP000268093"/>
    </source>
</evidence>
<dbReference type="AlphaFoldDB" id="A0A433D1K1"/>
<evidence type="ECO:0000313" key="1">
    <source>
        <dbReference type="EMBL" id="RUP44708.1"/>
    </source>
</evidence>
<reference evidence="1 2" key="1">
    <citation type="journal article" date="2018" name="New Phytol.">
        <title>Phylogenomics of Endogonaceae and evolution of mycorrhizas within Mucoromycota.</title>
        <authorList>
            <person name="Chang Y."/>
            <person name="Desiro A."/>
            <person name="Na H."/>
            <person name="Sandor L."/>
            <person name="Lipzen A."/>
            <person name="Clum A."/>
            <person name="Barry K."/>
            <person name="Grigoriev I.V."/>
            <person name="Martin F.M."/>
            <person name="Stajich J.E."/>
            <person name="Smith M.E."/>
            <person name="Bonito G."/>
            <person name="Spatafora J.W."/>
        </authorList>
    </citation>
    <scope>NUCLEOTIDE SEQUENCE [LARGE SCALE GENOMIC DNA]</scope>
    <source>
        <strain evidence="1 2">GMNB39</strain>
    </source>
</reference>
<proteinExistence type="predicted"/>
<dbReference type="Proteomes" id="UP000268093">
    <property type="component" value="Unassembled WGS sequence"/>
</dbReference>
<protein>
    <submittedName>
        <fullName evidence="1">Uncharacterized protein</fullName>
    </submittedName>
</protein>
<organism evidence="1 2">
    <name type="scientific">Jimgerdemannia flammicorona</name>
    <dbReference type="NCBI Taxonomy" id="994334"/>
    <lineage>
        <taxon>Eukaryota</taxon>
        <taxon>Fungi</taxon>
        <taxon>Fungi incertae sedis</taxon>
        <taxon>Mucoromycota</taxon>
        <taxon>Mucoromycotina</taxon>
        <taxon>Endogonomycetes</taxon>
        <taxon>Endogonales</taxon>
        <taxon>Endogonaceae</taxon>
        <taxon>Jimgerdemannia</taxon>
    </lineage>
</organism>
<dbReference type="EMBL" id="RBNI01008453">
    <property type="protein sequence ID" value="RUP44708.1"/>
    <property type="molecule type" value="Genomic_DNA"/>
</dbReference>
<gene>
    <name evidence="1" type="ORF">BC936DRAFT_149102</name>
</gene>
<dbReference type="OrthoDB" id="1936100at2759"/>
<name>A0A433D1K1_9FUNG</name>
<comment type="caution">
    <text evidence="1">The sequence shown here is derived from an EMBL/GenBank/DDBJ whole genome shotgun (WGS) entry which is preliminary data.</text>
</comment>
<accession>A0A433D1K1</accession>
<keyword evidence="2" id="KW-1185">Reference proteome</keyword>
<sequence>MVSLVDTLARANLVLPLAGHNFGVDTRDGHASEQAGAVVSLNDVATENLIGANTAIVGALGTGETARGPAEWGLAVGLEESVLLLDAEPGVLIGVGVHDLLGVGAVVSLVWGTVGVVSLAEDEDVVALAEGVGEDGDGLEEDVRVVAGGLLGRGAVEVPLGKIGGGRGLGAQGLRLATELITTVDPDVLGLDKALLVEIKVLAKGGSNSGGGGSHD</sequence>